<reference evidence="2 3" key="1">
    <citation type="journal article" date="2016" name="Mol. Biol. Evol.">
        <title>Genome-Wide Survey of Gut Fungi (Harpellales) Reveals the First Horizontally Transferred Ubiquitin Gene from a Mosquito Host.</title>
        <authorList>
            <person name="Wang Y."/>
            <person name="White M.M."/>
            <person name="Kvist S."/>
            <person name="Moncalvo J.M."/>
        </authorList>
    </citation>
    <scope>NUCLEOTIDE SEQUENCE [LARGE SCALE GENOMIC DNA]</scope>
    <source>
        <strain evidence="2 3">ALG-7-W6</strain>
    </source>
</reference>
<evidence type="ECO:0000256" key="1">
    <source>
        <dbReference type="SAM" id="MobiDB-lite"/>
    </source>
</evidence>
<dbReference type="EMBL" id="LSSL01004260">
    <property type="protein sequence ID" value="OLY79592.1"/>
    <property type="molecule type" value="Genomic_DNA"/>
</dbReference>
<protein>
    <recommendedName>
        <fullName evidence="4">Tc1-like transposase DDE domain-containing protein</fullName>
    </recommendedName>
</protein>
<feature type="region of interest" description="Disordered" evidence="1">
    <location>
        <begin position="193"/>
        <end position="212"/>
    </location>
</feature>
<evidence type="ECO:0008006" key="4">
    <source>
        <dbReference type="Google" id="ProtNLM"/>
    </source>
</evidence>
<name>A0A1R0GRR3_9FUNG</name>
<dbReference type="Proteomes" id="UP000187455">
    <property type="component" value="Unassembled WGS sequence"/>
</dbReference>
<dbReference type="SUPFAM" id="SSF46689">
    <property type="entry name" value="Homeodomain-like"/>
    <property type="match status" value="1"/>
</dbReference>
<dbReference type="Gene3D" id="1.10.10.10">
    <property type="entry name" value="Winged helix-like DNA-binding domain superfamily/Winged helix DNA-binding domain"/>
    <property type="match status" value="1"/>
</dbReference>
<dbReference type="InterPro" id="IPR009057">
    <property type="entry name" value="Homeodomain-like_sf"/>
</dbReference>
<sequence>MDKTDELFGIDFQKFEDFEDFEIRRIHRRVPYPKRKKIVQLYLQGDNLTYISGLLDIPRSTVHRIILIYIQEKRIKILPSGGRTYCKLTPDQKQCIVEYYRHNFHITSRRMCEILEAGYGISFFYINLPLIFPDFLYAFTRIDKPPTKCIPLIIPNSEKHFAKYFMKNLELSNIDNFVFFDDVPLKLKLRIRSSPDSSETPSNRHRSGSRSKSFNISIAVSNSRILKHHIRETPKIENPQEYQQGYEDHIKDFILATIDTFSKSGLQKPIFFLNINKLVFYLEIQKYLDQIGAKMVYYPSDLEIDPIDLCISKWQKVVASRKAGDFESLRAAMDDSFEEVNPFCQSYFNQVQKHYKRIDEAFNHHS</sequence>
<organism evidence="2 3">
    <name type="scientific">Smittium mucronatum</name>
    <dbReference type="NCBI Taxonomy" id="133383"/>
    <lineage>
        <taxon>Eukaryota</taxon>
        <taxon>Fungi</taxon>
        <taxon>Fungi incertae sedis</taxon>
        <taxon>Zoopagomycota</taxon>
        <taxon>Kickxellomycotina</taxon>
        <taxon>Harpellomycetes</taxon>
        <taxon>Harpellales</taxon>
        <taxon>Legeriomycetaceae</taxon>
        <taxon>Smittium</taxon>
    </lineage>
</organism>
<evidence type="ECO:0000313" key="3">
    <source>
        <dbReference type="Proteomes" id="UP000187455"/>
    </source>
</evidence>
<accession>A0A1R0GRR3</accession>
<comment type="caution">
    <text evidence="2">The sequence shown here is derived from an EMBL/GenBank/DDBJ whole genome shotgun (WGS) entry which is preliminary data.</text>
</comment>
<evidence type="ECO:0000313" key="2">
    <source>
        <dbReference type="EMBL" id="OLY79592.1"/>
    </source>
</evidence>
<dbReference type="InterPro" id="IPR036388">
    <property type="entry name" value="WH-like_DNA-bd_sf"/>
</dbReference>
<dbReference type="GO" id="GO:0003676">
    <property type="term" value="F:nucleic acid binding"/>
    <property type="evidence" value="ECO:0007669"/>
    <property type="project" value="InterPro"/>
</dbReference>
<proteinExistence type="predicted"/>
<gene>
    <name evidence="2" type="ORF">AYI68_g6336</name>
</gene>
<dbReference type="AlphaFoldDB" id="A0A1R0GRR3"/>
<keyword evidence="3" id="KW-1185">Reference proteome</keyword>
<dbReference type="OrthoDB" id="3225452at2759"/>
<dbReference type="InterPro" id="IPR036397">
    <property type="entry name" value="RNaseH_sf"/>
</dbReference>
<dbReference type="Gene3D" id="3.30.420.10">
    <property type="entry name" value="Ribonuclease H-like superfamily/Ribonuclease H"/>
    <property type="match status" value="1"/>
</dbReference>